<accession>A0A370HN52</accession>
<proteinExistence type="predicted"/>
<name>A0A370HN52_9HYPH</name>
<reference evidence="2 3" key="1">
    <citation type="submission" date="2018-07" db="EMBL/GenBank/DDBJ databases">
        <title>Genomic Encyclopedia of Type Strains, Phase IV (KMG-IV): sequencing the most valuable type-strain genomes for metagenomic binning, comparative biology and taxonomic classification.</title>
        <authorList>
            <person name="Goeker M."/>
        </authorList>
    </citation>
    <scope>NUCLEOTIDE SEQUENCE [LARGE SCALE GENOMIC DNA]</scope>
    <source>
        <strain evidence="2 3">DSM 14364</strain>
    </source>
</reference>
<evidence type="ECO:0000256" key="1">
    <source>
        <dbReference type="SAM" id="Phobius"/>
    </source>
</evidence>
<evidence type="ECO:0000313" key="3">
    <source>
        <dbReference type="Proteomes" id="UP000254925"/>
    </source>
</evidence>
<dbReference type="OrthoDB" id="2955631at2"/>
<feature type="transmembrane region" description="Helical" evidence="1">
    <location>
        <begin position="67"/>
        <end position="89"/>
    </location>
</feature>
<keyword evidence="1" id="KW-1133">Transmembrane helix</keyword>
<keyword evidence="1" id="KW-0472">Membrane</keyword>
<dbReference type="InterPro" id="IPR018723">
    <property type="entry name" value="DUF2254_membrane"/>
</dbReference>
<comment type="caution">
    <text evidence="2">The sequence shown here is derived from an EMBL/GenBank/DDBJ whole genome shotgun (WGS) entry which is preliminary data.</text>
</comment>
<dbReference type="Pfam" id="PF10011">
    <property type="entry name" value="DUF2254"/>
    <property type="match status" value="1"/>
</dbReference>
<sequence length="443" mass="48195">MSRIRNIVVLLRGQLWIIPLVISAMFLSLAFWILTSEAAFVTRWEDADLWWLYGGDASSARGLLSSLLSGLMTMTSLVVSVTFVILTLAANQLGPRLVPTFMADRQIQTVLGLFLGTILYVLVVLRSLDETLGTNAVPHLAVTIGSALTVVCLFALLFYVHKIARSIIADNIVARVADELQSSIRSMLPDDDRGQEDTPPDRMPARVGTLSIGRSGYIQVIDYAHLVSVACREEVLLEVKVRAGHFVLQSGEHVVVHGERALGKEAAGALRSAFVVDRERSPAQDLEYGLRQLVEIGLRALSPGINDPYTAVAVIDRLGVAIEEIFQRPLQRTMLRDTEGRVRVIAQRSDVQGLVDAAFDAIRQAGRDVPAVLIRMADILGQLAPAVRTREAQAAVLRHLAKLAETADAAALVPIDRSAIRSRIKAARDILVAGIPEGESSVL</sequence>
<organism evidence="2 3">
    <name type="scientific">Microvirga subterranea</name>
    <dbReference type="NCBI Taxonomy" id="186651"/>
    <lineage>
        <taxon>Bacteria</taxon>
        <taxon>Pseudomonadati</taxon>
        <taxon>Pseudomonadota</taxon>
        <taxon>Alphaproteobacteria</taxon>
        <taxon>Hyphomicrobiales</taxon>
        <taxon>Methylobacteriaceae</taxon>
        <taxon>Microvirga</taxon>
    </lineage>
</organism>
<dbReference type="AlphaFoldDB" id="A0A370HN52"/>
<feature type="transmembrane region" description="Helical" evidence="1">
    <location>
        <begin position="110"/>
        <end position="128"/>
    </location>
</feature>
<gene>
    <name evidence="2" type="ORF">DES45_106253</name>
</gene>
<dbReference type="RefSeq" id="WP_114771162.1">
    <property type="nucleotide sequence ID" value="NZ_QQBB01000006.1"/>
</dbReference>
<keyword evidence="3" id="KW-1185">Reference proteome</keyword>
<feature type="transmembrane region" description="Helical" evidence="1">
    <location>
        <begin position="140"/>
        <end position="160"/>
    </location>
</feature>
<protein>
    <submittedName>
        <fullName evidence="2">Putative membrane protein</fullName>
    </submittedName>
</protein>
<dbReference type="Proteomes" id="UP000254925">
    <property type="component" value="Unassembled WGS sequence"/>
</dbReference>
<dbReference type="EMBL" id="QQBB01000006">
    <property type="protein sequence ID" value="RDI57939.1"/>
    <property type="molecule type" value="Genomic_DNA"/>
</dbReference>
<keyword evidence="1" id="KW-0812">Transmembrane</keyword>
<evidence type="ECO:0000313" key="2">
    <source>
        <dbReference type="EMBL" id="RDI57939.1"/>
    </source>
</evidence>
<feature type="transmembrane region" description="Helical" evidence="1">
    <location>
        <begin position="15"/>
        <end position="34"/>
    </location>
</feature>